<dbReference type="PANTHER" id="PTHR35005:SF1">
    <property type="entry name" value="2-AMINO-5-FORMYLAMINO-6-RIBOSYLAMINOPYRIMIDIN-4(3H)-ONE 5'-MONOPHOSPHATE DEFORMYLASE"/>
    <property type="match status" value="1"/>
</dbReference>
<evidence type="ECO:0000256" key="5">
    <source>
        <dbReference type="ARBA" id="ARBA00024029"/>
    </source>
</evidence>
<dbReference type="Pfam" id="PF02633">
    <property type="entry name" value="Creatininase"/>
    <property type="match status" value="1"/>
</dbReference>
<reference evidence="6" key="2">
    <citation type="submission" date="2020-09" db="EMBL/GenBank/DDBJ databases">
        <authorList>
            <person name="Sun Q."/>
            <person name="Zhou Y."/>
        </authorList>
    </citation>
    <scope>NUCLEOTIDE SEQUENCE</scope>
    <source>
        <strain evidence="6">CGMCC 4.7306</strain>
    </source>
</reference>
<evidence type="ECO:0000313" key="6">
    <source>
        <dbReference type="EMBL" id="GGL83015.1"/>
    </source>
</evidence>
<evidence type="ECO:0000256" key="4">
    <source>
        <dbReference type="ARBA" id="ARBA00022833"/>
    </source>
</evidence>
<comment type="caution">
    <text evidence="6">The sequence shown here is derived from an EMBL/GenBank/DDBJ whole genome shotgun (WGS) entry which is preliminary data.</text>
</comment>
<keyword evidence="3" id="KW-0378">Hydrolase</keyword>
<keyword evidence="2" id="KW-0479">Metal-binding</keyword>
<dbReference type="Proteomes" id="UP000613840">
    <property type="component" value="Unassembled WGS sequence"/>
</dbReference>
<evidence type="ECO:0000256" key="1">
    <source>
        <dbReference type="ARBA" id="ARBA00001947"/>
    </source>
</evidence>
<comment type="similarity">
    <text evidence="5">Belongs to the creatininase superfamily.</text>
</comment>
<evidence type="ECO:0008006" key="8">
    <source>
        <dbReference type="Google" id="ProtNLM"/>
    </source>
</evidence>
<dbReference type="EMBL" id="BMMZ01000019">
    <property type="protein sequence ID" value="GGL83015.1"/>
    <property type="molecule type" value="Genomic_DNA"/>
</dbReference>
<evidence type="ECO:0000256" key="2">
    <source>
        <dbReference type="ARBA" id="ARBA00022723"/>
    </source>
</evidence>
<dbReference type="InterPro" id="IPR024087">
    <property type="entry name" value="Creatininase-like_sf"/>
</dbReference>
<dbReference type="GO" id="GO:0046872">
    <property type="term" value="F:metal ion binding"/>
    <property type="evidence" value="ECO:0007669"/>
    <property type="project" value="UniProtKB-KW"/>
</dbReference>
<keyword evidence="4" id="KW-0862">Zinc</keyword>
<organism evidence="6 7">
    <name type="scientific">Microlunatus endophyticus</name>
    <dbReference type="NCBI Taxonomy" id="1716077"/>
    <lineage>
        <taxon>Bacteria</taxon>
        <taxon>Bacillati</taxon>
        <taxon>Actinomycetota</taxon>
        <taxon>Actinomycetes</taxon>
        <taxon>Propionibacteriales</taxon>
        <taxon>Propionibacteriaceae</taxon>
        <taxon>Microlunatus</taxon>
    </lineage>
</organism>
<dbReference type="GO" id="GO:0016811">
    <property type="term" value="F:hydrolase activity, acting on carbon-nitrogen (but not peptide) bonds, in linear amides"/>
    <property type="evidence" value="ECO:0007669"/>
    <property type="project" value="TreeGrafter"/>
</dbReference>
<reference evidence="6" key="1">
    <citation type="journal article" date="2014" name="Int. J. Syst. Evol. Microbiol.">
        <title>Complete genome sequence of Corynebacterium casei LMG S-19264T (=DSM 44701T), isolated from a smear-ripened cheese.</title>
        <authorList>
            <consortium name="US DOE Joint Genome Institute (JGI-PGF)"/>
            <person name="Walter F."/>
            <person name="Albersmeier A."/>
            <person name="Kalinowski J."/>
            <person name="Ruckert C."/>
        </authorList>
    </citation>
    <scope>NUCLEOTIDE SEQUENCE</scope>
    <source>
        <strain evidence="6">CGMCC 4.7306</strain>
    </source>
</reference>
<name>A0A917SIP8_9ACTN</name>
<dbReference type="SUPFAM" id="SSF102215">
    <property type="entry name" value="Creatininase"/>
    <property type="match status" value="1"/>
</dbReference>
<dbReference type="GO" id="GO:0009231">
    <property type="term" value="P:riboflavin biosynthetic process"/>
    <property type="evidence" value="ECO:0007669"/>
    <property type="project" value="TreeGrafter"/>
</dbReference>
<evidence type="ECO:0000313" key="7">
    <source>
        <dbReference type="Proteomes" id="UP000613840"/>
    </source>
</evidence>
<proteinExistence type="inferred from homology"/>
<protein>
    <recommendedName>
        <fullName evidence="8">Creatinine amidohydrolase</fullName>
    </recommendedName>
</protein>
<comment type="cofactor">
    <cofactor evidence="1">
        <name>Zn(2+)</name>
        <dbReference type="ChEBI" id="CHEBI:29105"/>
    </cofactor>
</comment>
<dbReference type="PANTHER" id="PTHR35005">
    <property type="entry name" value="3-DEHYDRO-SCYLLO-INOSOSE HYDROLASE"/>
    <property type="match status" value="1"/>
</dbReference>
<dbReference type="AlphaFoldDB" id="A0A917SIP8"/>
<gene>
    <name evidence="6" type="ORF">GCM10011575_46650</name>
</gene>
<dbReference type="InterPro" id="IPR003785">
    <property type="entry name" value="Creatininase/forma_Hydrolase"/>
</dbReference>
<dbReference type="Gene3D" id="3.40.50.10310">
    <property type="entry name" value="Creatininase"/>
    <property type="match status" value="2"/>
</dbReference>
<sequence>MRYGDLTYQEIDRLPRTDTVVVLPLGCTEQQGPHLPVDFDTWFSESLMIAAANEADRRRDRMTVVLPAIPVGPTPEHRNFGTGYLHLPEPLHDQLVVAAISSILEQGFRHVVVWRGCGQHDLHQAVVRVAVENPGAAPDLDFAAYSDTGVIGDPRHASADLGDRLWRACVDWVADYLTAAGDDCDA</sequence>
<keyword evidence="7" id="KW-1185">Reference proteome</keyword>
<accession>A0A917SIP8</accession>
<evidence type="ECO:0000256" key="3">
    <source>
        <dbReference type="ARBA" id="ARBA00022801"/>
    </source>
</evidence>